<dbReference type="Proteomes" id="UP000319731">
    <property type="component" value="Unassembled WGS sequence"/>
</dbReference>
<dbReference type="AlphaFoldDB" id="A0A507CG58"/>
<dbReference type="EMBL" id="QEAO01000003">
    <property type="protein sequence ID" value="TPX36986.1"/>
    <property type="molecule type" value="Genomic_DNA"/>
</dbReference>
<organism evidence="2 3">
    <name type="scientific">Synchytrium microbalum</name>
    <dbReference type="NCBI Taxonomy" id="1806994"/>
    <lineage>
        <taxon>Eukaryota</taxon>
        <taxon>Fungi</taxon>
        <taxon>Fungi incertae sedis</taxon>
        <taxon>Chytridiomycota</taxon>
        <taxon>Chytridiomycota incertae sedis</taxon>
        <taxon>Chytridiomycetes</taxon>
        <taxon>Synchytriales</taxon>
        <taxon>Synchytriaceae</taxon>
        <taxon>Synchytrium</taxon>
    </lineage>
</organism>
<keyword evidence="3" id="KW-1185">Reference proteome</keyword>
<dbReference type="OrthoDB" id="2147978at2759"/>
<comment type="caution">
    <text evidence="2">The sequence shown here is derived from an EMBL/GenBank/DDBJ whole genome shotgun (WGS) entry which is preliminary data.</text>
</comment>
<reference evidence="2 3" key="1">
    <citation type="journal article" date="2019" name="Sci. Rep.">
        <title>Comparative genomics of chytrid fungi reveal insights into the obligate biotrophic and pathogenic lifestyle of Synchytrium endobioticum.</title>
        <authorList>
            <person name="van de Vossenberg B.T.L.H."/>
            <person name="Warris S."/>
            <person name="Nguyen H.D.T."/>
            <person name="van Gent-Pelzer M.P.E."/>
            <person name="Joly D.L."/>
            <person name="van de Geest H.C."/>
            <person name="Bonants P.J.M."/>
            <person name="Smith D.S."/>
            <person name="Levesque C.A."/>
            <person name="van der Lee T.A.J."/>
        </authorList>
    </citation>
    <scope>NUCLEOTIDE SEQUENCE [LARGE SCALE GENOMIC DNA]</scope>
    <source>
        <strain evidence="2 3">JEL517</strain>
    </source>
</reference>
<gene>
    <name evidence="2" type="ORF">SmJEL517_g00883</name>
</gene>
<evidence type="ECO:0000256" key="1">
    <source>
        <dbReference type="SAM" id="MobiDB-lite"/>
    </source>
</evidence>
<dbReference type="GeneID" id="42002108"/>
<evidence type="ECO:0000313" key="2">
    <source>
        <dbReference type="EMBL" id="TPX36986.1"/>
    </source>
</evidence>
<feature type="region of interest" description="Disordered" evidence="1">
    <location>
        <begin position="32"/>
        <end position="61"/>
    </location>
</feature>
<evidence type="ECO:0008006" key="4">
    <source>
        <dbReference type="Google" id="ProtNLM"/>
    </source>
</evidence>
<name>A0A507CG58_9FUNG</name>
<dbReference type="RefSeq" id="XP_031027057.1">
    <property type="nucleotide sequence ID" value="XM_031166811.1"/>
</dbReference>
<proteinExistence type="predicted"/>
<protein>
    <recommendedName>
        <fullName evidence="4">NADH dehydrogenase [ubiquinone] 1 beta subcomplex subunit 11, mitochondrial</fullName>
    </recommendedName>
</protein>
<evidence type="ECO:0000313" key="3">
    <source>
        <dbReference type="Proteomes" id="UP000319731"/>
    </source>
</evidence>
<sequence length="125" mass="14002">MRPLLRPFANASSILARQRAIFLQSRLASGGSVQQHGHGHGAAVDDHHHDDHHHAVAGEEPSGYLFGETPAQAKKWYWWEPMWYFGYLLPMGVCDAAKIEAHRRLAARGETFGWPLPPSYSDKST</sequence>
<feature type="compositionally biased region" description="Basic and acidic residues" evidence="1">
    <location>
        <begin position="43"/>
        <end position="57"/>
    </location>
</feature>
<accession>A0A507CG58</accession>